<dbReference type="PANTHER" id="PTHR43466">
    <property type="entry name" value="2-OXO-4-HYDROXY-4-CARBOXY-5-UREIDOIMIDAZOLINE DECARBOXYLASE-RELATED"/>
    <property type="match status" value="1"/>
</dbReference>
<dbReference type="GO" id="GO:0051997">
    <property type="term" value="F:2-oxo-4-hydroxy-4-carboxy-5-ureidoimidazoline decarboxylase activity"/>
    <property type="evidence" value="ECO:0007669"/>
    <property type="project" value="UniProtKB-EC"/>
</dbReference>
<dbReference type="Gene3D" id="1.10.3330.10">
    <property type="entry name" value="Oxo-4-hydroxy-4-carboxy-5-ureidoimidazoline decarboxylase"/>
    <property type="match status" value="1"/>
</dbReference>
<evidence type="ECO:0000256" key="3">
    <source>
        <dbReference type="ARBA" id="ARBA00004754"/>
    </source>
</evidence>
<feature type="domain" description="Transthyretin/hydroxyisourate hydrolase" evidence="8">
    <location>
        <begin position="189"/>
        <end position="311"/>
    </location>
</feature>
<dbReference type="InterPro" id="IPR036778">
    <property type="entry name" value="OHCU_decarboxylase_sf"/>
</dbReference>
<protein>
    <recommendedName>
        <fullName evidence="12">Hydroxyisourate hydrolase</fullName>
    </recommendedName>
</protein>
<dbReference type="CDD" id="cd05822">
    <property type="entry name" value="TLP_HIUase"/>
    <property type="match status" value="1"/>
</dbReference>
<dbReference type="EMBL" id="JALJOS010000050">
    <property type="protein sequence ID" value="KAK9819103.1"/>
    <property type="molecule type" value="Genomic_DNA"/>
</dbReference>
<dbReference type="Gene3D" id="2.60.40.180">
    <property type="entry name" value="Transthyretin/hydroxyisourate hydrolase domain"/>
    <property type="match status" value="1"/>
</dbReference>
<evidence type="ECO:0008006" key="12">
    <source>
        <dbReference type="Google" id="ProtNLM"/>
    </source>
</evidence>
<sequence length="312" mass="34718">MDRKDFLQACTCDTLADILCARGPFGQLQDLLAAARDIWWQQVPVTGWLQAFTAHPRLGRVEASQTTSPEFLQLSKAEQSGVAEAPSSILQALTACQQQYEAKFGHVFLLCASGRSAEDMLISVKGRYGNAPGKELLIAAGEQMKITELRLKQLWEGKQPAAARRTGRVLAHMQGSQEVEHAGDGRSPITSHVLDIARGCPAQGVQILLEREADGSQACAWSQLGCGFTNQDGRVPYLLPASHRLQPGCYRVTFSMEEYMRRCRDQHPDFFQTPCFYPQAEVRFTVAEHQTAQHFHIPLTWSPYGYTTYRGS</sequence>
<dbReference type="GO" id="GO:0006144">
    <property type="term" value="P:purine nucleobase metabolic process"/>
    <property type="evidence" value="ECO:0007669"/>
    <property type="project" value="UniProtKB-KW"/>
</dbReference>
<dbReference type="GO" id="GO:0019628">
    <property type="term" value="P:urate catabolic process"/>
    <property type="evidence" value="ECO:0007669"/>
    <property type="project" value="TreeGrafter"/>
</dbReference>
<name>A0AAW1QC29_9CHLO</name>
<dbReference type="PROSITE" id="PS00768">
    <property type="entry name" value="TRANSTHYRETIN_1"/>
    <property type="match status" value="1"/>
</dbReference>
<dbReference type="NCBIfam" id="TIGR02962">
    <property type="entry name" value="hdxy_isourate"/>
    <property type="match status" value="1"/>
</dbReference>
<reference evidence="10 11" key="1">
    <citation type="journal article" date="2024" name="Nat. Commun.">
        <title>Phylogenomics reveals the evolutionary origins of lichenization in chlorophyte algae.</title>
        <authorList>
            <person name="Puginier C."/>
            <person name="Libourel C."/>
            <person name="Otte J."/>
            <person name="Skaloud P."/>
            <person name="Haon M."/>
            <person name="Grisel S."/>
            <person name="Petersen M."/>
            <person name="Berrin J.G."/>
            <person name="Delaux P.M."/>
            <person name="Dal Grande F."/>
            <person name="Keller J."/>
        </authorList>
    </citation>
    <scope>NUCLEOTIDE SEQUENCE [LARGE SCALE GENOMIC DNA]</scope>
    <source>
        <strain evidence="10 11">SAG 2145</strain>
    </source>
</reference>
<comment type="catalytic activity">
    <reaction evidence="2">
        <text>5-hydroxy-2-oxo-4-ureido-2,5-dihydro-1H-imidazole-5-carboxylate + H(+) = (S)-allantoin + CO2</text>
        <dbReference type="Rhea" id="RHEA:26301"/>
        <dbReference type="ChEBI" id="CHEBI:15378"/>
        <dbReference type="ChEBI" id="CHEBI:15678"/>
        <dbReference type="ChEBI" id="CHEBI:16526"/>
        <dbReference type="ChEBI" id="CHEBI:58639"/>
        <dbReference type="EC" id="4.1.1.97"/>
    </reaction>
</comment>
<dbReference type="PANTHER" id="PTHR43466:SF1">
    <property type="entry name" value="2-OXO-4-HYDROXY-4-CARBOXY-5-UREIDOIMIDAZOLINE DECARBOXYLASE-RELATED"/>
    <property type="match status" value="1"/>
</dbReference>
<dbReference type="GO" id="GO:0033971">
    <property type="term" value="F:hydroxyisourate hydrolase activity"/>
    <property type="evidence" value="ECO:0007669"/>
    <property type="project" value="UniProtKB-EC"/>
</dbReference>
<gene>
    <name evidence="10" type="ORF">WJX74_000807</name>
</gene>
<dbReference type="Pfam" id="PF09349">
    <property type="entry name" value="OHCU_decarbox"/>
    <property type="match status" value="1"/>
</dbReference>
<dbReference type="SUPFAM" id="SSF49472">
    <property type="entry name" value="Transthyretin (synonym: prealbumin)"/>
    <property type="match status" value="1"/>
</dbReference>
<evidence type="ECO:0000256" key="1">
    <source>
        <dbReference type="ARBA" id="ARBA00001043"/>
    </source>
</evidence>
<comment type="caution">
    <text evidence="10">The sequence shown here is derived from an EMBL/GenBank/DDBJ whole genome shotgun (WGS) entry which is preliminary data.</text>
</comment>
<evidence type="ECO:0000256" key="2">
    <source>
        <dbReference type="ARBA" id="ARBA00001163"/>
    </source>
</evidence>
<keyword evidence="6" id="KW-0378">Hydrolase</keyword>
<dbReference type="InterPro" id="IPR018020">
    <property type="entry name" value="OHCU_decarboxylase"/>
</dbReference>
<dbReference type="InterPro" id="IPR023416">
    <property type="entry name" value="Transthyretin/HIU_hydrolase_d"/>
</dbReference>
<evidence type="ECO:0000313" key="11">
    <source>
        <dbReference type="Proteomes" id="UP001438707"/>
    </source>
</evidence>
<evidence type="ECO:0000256" key="4">
    <source>
        <dbReference type="ARBA" id="ARBA00022631"/>
    </source>
</evidence>
<dbReference type="SUPFAM" id="SSF158694">
    <property type="entry name" value="UraD-Like"/>
    <property type="match status" value="1"/>
</dbReference>
<evidence type="ECO:0000256" key="5">
    <source>
        <dbReference type="ARBA" id="ARBA00022793"/>
    </source>
</evidence>
<dbReference type="InterPro" id="IPR036817">
    <property type="entry name" value="Transthyretin/HIU_hydrolase_sf"/>
</dbReference>
<evidence type="ECO:0000256" key="6">
    <source>
        <dbReference type="ARBA" id="ARBA00022801"/>
    </source>
</evidence>
<evidence type="ECO:0000259" key="9">
    <source>
        <dbReference type="Pfam" id="PF09349"/>
    </source>
</evidence>
<organism evidence="10 11">
    <name type="scientific">Apatococcus lobatus</name>
    <dbReference type="NCBI Taxonomy" id="904363"/>
    <lineage>
        <taxon>Eukaryota</taxon>
        <taxon>Viridiplantae</taxon>
        <taxon>Chlorophyta</taxon>
        <taxon>core chlorophytes</taxon>
        <taxon>Trebouxiophyceae</taxon>
        <taxon>Chlorellales</taxon>
        <taxon>Chlorellaceae</taxon>
        <taxon>Apatococcus</taxon>
    </lineage>
</organism>
<evidence type="ECO:0000259" key="8">
    <source>
        <dbReference type="Pfam" id="PF00576"/>
    </source>
</evidence>
<comment type="catalytic activity">
    <reaction evidence="1">
        <text>5-hydroxyisourate + H2O = 5-hydroxy-2-oxo-4-ureido-2,5-dihydro-1H-imidazole-5-carboxylate + H(+)</text>
        <dbReference type="Rhea" id="RHEA:23736"/>
        <dbReference type="ChEBI" id="CHEBI:15377"/>
        <dbReference type="ChEBI" id="CHEBI:15378"/>
        <dbReference type="ChEBI" id="CHEBI:18072"/>
        <dbReference type="ChEBI" id="CHEBI:58639"/>
        <dbReference type="EC" id="3.5.2.17"/>
    </reaction>
</comment>
<keyword evidence="7" id="KW-0456">Lyase</keyword>
<dbReference type="GO" id="GO:0005777">
    <property type="term" value="C:peroxisome"/>
    <property type="evidence" value="ECO:0007669"/>
    <property type="project" value="TreeGrafter"/>
</dbReference>
<dbReference type="InterPro" id="IPR014306">
    <property type="entry name" value="Hydroxyisourate_hydrolase"/>
</dbReference>
<dbReference type="Proteomes" id="UP001438707">
    <property type="component" value="Unassembled WGS sequence"/>
</dbReference>
<keyword evidence="11" id="KW-1185">Reference proteome</keyword>
<keyword evidence="5" id="KW-0210">Decarboxylase</keyword>
<comment type="pathway">
    <text evidence="3">Purine metabolism; urate degradation; (S)-allantoin from urate: step 3/3.</text>
</comment>
<dbReference type="Pfam" id="PF00576">
    <property type="entry name" value="Transthyretin"/>
    <property type="match status" value="1"/>
</dbReference>
<feature type="domain" description="Oxo-4-hydroxy-4-carboxy-5-ureidoimidazoline decarboxylase" evidence="9">
    <location>
        <begin position="11"/>
        <end position="152"/>
    </location>
</feature>
<accession>A0AAW1QC29</accession>
<keyword evidence="4" id="KW-0659">Purine metabolism</keyword>
<evidence type="ECO:0000256" key="7">
    <source>
        <dbReference type="ARBA" id="ARBA00023239"/>
    </source>
</evidence>
<dbReference type="AlphaFoldDB" id="A0AAW1QC29"/>
<dbReference type="InterPro" id="IPR023418">
    <property type="entry name" value="Thyroxine_BS"/>
</dbReference>
<evidence type="ECO:0000313" key="10">
    <source>
        <dbReference type="EMBL" id="KAK9819103.1"/>
    </source>
</evidence>
<proteinExistence type="predicted"/>